<protein>
    <recommendedName>
        <fullName evidence="3">Phage tail protein</fullName>
    </recommendedName>
</protein>
<organism evidence="1 2">
    <name type="scientific">Pedobacter fastidiosus</name>
    <dbReference type="NCBI Taxonomy" id="2765361"/>
    <lineage>
        <taxon>Bacteria</taxon>
        <taxon>Pseudomonadati</taxon>
        <taxon>Bacteroidota</taxon>
        <taxon>Sphingobacteriia</taxon>
        <taxon>Sphingobacteriales</taxon>
        <taxon>Sphingobacteriaceae</taxon>
        <taxon>Pedobacter</taxon>
    </lineage>
</organism>
<name>A0ABR7KT75_9SPHI</name>
<sequence length="284" mass="31281">MVLASDGNYYVNNILSTTKINLLASVKQFANLKSWINSLDEIVDAGLFAKLNNLETGYFAKLETDLASASNGAEIRSLLGNAEDIDIWKILKDDPGYAFDLGEEGLGNWAKWGKSNFFKTVTKTGRELSKNIVISIQSKGKIFNLIADKLGMDVVELSRYKVFEEVAFEVPVTAKTPGGFMKADVVLVKYDASGRFIEDVIVIENKLSATTAFTDAQKLKFTEVKNASDGSKVEFKLKFDNDKLKLDKGTSLNAHKDKVLKINDGGTSSVENITANDVRKIKDL</sequence>
<reference evidence="1 2" key="1">
    <citation type="submission" date="2020-08" db="EMBL/GenBank/DDBJ databases">
        <authorList>
            <person name="Sun Q."/>
            <person name="Inoue M."/>
        </authorList>
    </citation>
    <scope>NUCLEOTIDE SEQUENCE [LARGE SCALE GENOMIC DNA]</scope>
    <source>
        <strain evidence="1 2">CCM 8938</strain>
    </source>
</reference>
<comment type="caution">
    <text evidence="1">The sequence shown here is derived from an EMBL/GenBank/DDBJ whole genome shotgun (WGS) entry which is preliminary data.</text>
</comment>
<dbReference type="RefSeq" id="WP_187071776.1">
    <property type="nucleotide sequence ID" value="NZ_JACRYL010000010.1"/>
</dbReference>
<dbReference type="Proteomes" id="UP000652755">
    <property type="component" value="Unassembled WGS sequence"/>
</dbReference>
<keyword evidence="2" id="KW-1185">Reference proteome</keyword>
<evidence type="ECO:0000313" key="2">
    <source>
        <dbReference type="Proteomes" id="UP000652755"/>
    </source>
</evidence>
<proteinExistence type="predicted"/>
<gene>
    <name evidence="1" type="ORF">H7U22_12905</name>
</gene>
<evidence type="ECO:0000313" key="1">
    <source>
        <dbReference type="EMBL" id="MBC6111319.1"/>
    </source>
</evidence>
<accession>A0ABR7KT75</accession>
<evidence type="ECO:0008006" key="3">
    <source>
        <dbReference type="Google" id="ProtNLM"/>
    </source>
</evidence>
<dbReference type="EMBL" id="JACRYL010000010">
    <property type="protein sequence ID" value="MBC6111319.1"/>
    <property type="molecule type" value="Genomic_DNA"/>
</dbReference>